<organism evidence="3 4">
    <name type="scientific">Chelonia mydas</name>
    <name type="common">Green sea-turtle</name>
    <name type="synonym">Chelonia agassizi</name>
    <dbReference type="NCBI Taxonomy" id="8469"/>
    <lineage>
        <taxon>Eukaryota</taxon>
        <taxon>Metazoa</taxon>
        <taxon>Chordata</taxon>
        <taxon>Craniata</taxon>
        <taxon>Vertebrata</taxon>
        <taxon>Euteleostomi</taxon>
        <taxon>Archelosauria</taxon>
        <taxon>Testudinata</taxon>
        <taxon>Testudines</taxon>
        <taxon>Cryptodira</taxon>
        <taxon>Durocryptodira</taxon>
        <taxon>Americhelydia</taxon>
        <taxon>Chelonioidea</taxon>
        <taxon>Cheloniidae</taxon>
        <taxon>Chelonia</taxon>
    </lineage>
</organism>
<dbReference type="InterPro" id="IPR003461">
    <property type="entry name" value="Keratin"/>
</dbReference>
<protein>
    <submittedName>
        <fullName evidence="3">Claw keratin</fullName>
    </submittedName>
</protein>
<proteinExistence type="inferred from homology"/>
<name>M7BY08_CHEMY</name>
<evidence type="ECO:0000256" key="2">
    <source>
        <dbReference type="ARBA" id="ARBA00022744"/>
    </source>
</evidence>
<evidence type="ECO:0000313" key="3">
    <source>
        <dbReference type="EMBL" id="EMP42104.1"/>
    </source>
</evidence>
<dbReference type="GO" id="GO:0005882">
    <property type="term" value="C:intermediate filament"/>
    <property type="evidence" value="ECO:0007669"/>
    <property type="project" value="UniProtKB-KW"/>
</dbReference>
<dbReference type="GO" id="GO:0005200">
    <property type="term" value="F:structural constituent of cytoskeleton"/>
    <property type="evidence" value="ECO:0007669"/>
    <property type="project" value="InterPro"/>
</dbReference>
<evidence type="ECO:0000313" key="4">
    <source>
        <dbReference type="Proteomes" id="UP000031443"/>
    </source>
</evidence>
<comment type="similarity">
    <text evidence="1">Belongs to the avian keratin family.</text>
</comment>
<dbReference type="Proteomes" id="UP000031443">
    <property type="component" value="Unassembled WGS sequence"/>
</dbReference>
<dbReference type="PANTHER" id="PTHR31203">
    <property type="entry name" value="BETA-KERATIN-RELATED PROTEIN-RELATED"/>
    <property type="match status" value="1"/>
</dbReference>
<accession>M7BY08</accession>
<dbReference type="EMBL" id="KB478411">
    <property type="protein sequence ID" value="EMP42104.1"/>
    <property type="molecule type" value="Genomic_DNA"/>
</dbReference>
<keyword evidence="2" id="KW-0416">Keratin</keyword>
<dbReference type="Pfam" id="PF02422">
    <property type="entry name" value="Keratin"/>
    <property type="match status" value="1"/>
</dbReference>
<evidence type="ECO:0000256" key="1">
    <source>
        <dbReference type="ARBA" id="ARBA00008702"/>
    </source>
</evidence>
<sequence length="158" mass="16559">MSCNECYAPGALPGPRPVTHSNNEPCVRQCPDSIAVIQPPPVAVTLPGPILSSFPQHTVVESLGPAGIGALLGMGVHVAQAVCATMGGQLVLAGHPWAVDTVPHILPEGSVGTTVEAVGHVKPSRYLHKTQKNQATGKKKDSDSRLCLWAMVFRSDEL</sequence>
<reference evidence="4" key="1">
    <citation type="journal article" date="2013" name="Nat. Genet.">
        <title>The draft genomes of soft-shell turtle and green sea turtle yield insights into the development and evolution of the turtle-specific body plan.</title>
        <authorList>
            <person name="Wang Z."/>
            <person name="Pascual-Anaya J."/>
            <person name="Zadissa A."/>
            <person name="Li W."/>
            <person name="Niimura Y."/>
            <person name="Huang Z."/>
            <person name="Li C."/>
            <person name="White S."/>
            <person name="Xiong Z."/>
            <person name="Fang D."/>
            <person name="Wang B."/>
            <person name="Ming Y."/>
            <person name="Chen Y."/>
            <person name="Zheng Y."/>
            <person name="Kuraku S."/>
            <person name="Pignatelli M."/>
            <person name="Herrero J."/>
            <person name="Beal K."/>
            <person name="Nozawa M."/>
            <person name="Li Q."/>
            <person name="Wang J."/>
            <person name="Zhang H."/>
            <person name="Yu L."/>
            <person name="Shigenobu S."/>
            <person name="Wang J."/>
            <person name="Liu J."/>
            <person name="Flicek P."/>
            <person name="Searle S."/>
            <person name="Wang J."/>
            <person name="Kuratani S."/>
            <person name="Yin Y."/>
            <person name="Aken B."/>
            <person name="Zhang G."/>
            <person name="Irie N."/>
        </authorList>
    </citation>
    <scope>NUCLEOTIDE SEQUENCE [LARGE SCALE GENOMIC DNA]</scope>
</reference>
<gene>
    <name evidence="3" type="ORF">UY3_00633</name>
</gene>
<dbReference type="AlphaFoldDB" id="M7BY08"/>
<dbReference type="STRING" id="8469.M7BY08"/>
<dbReference type="PANTHER" id="PTHR31203:SF1">
    <property type="entry name" value="BETA-KERATIN-RELATED PROTEIN-RELATED"/>
    <property type="match status" value="1"/>
</dbReference>
<keyword evidence="4" id="KW-1185">Reference proteome</keyword>